<evidence type="ECO:0000313" key="2">
    <source>
        <dbReference type="Proteomes" id="UP001056766"/>
    </source>
</evidence>
<reference evidence="1" key="1">
    <citation type="journal article" date="2021" name="mSystems">
        <title>Bacteria and Archaea Synergistically Convert Glycine Betaine to Biogenic Methane in the Formosa Cold Seep of the South China Sea.</title>
        <authorList>
            <person name="Li L."/>
            <person name="Zhang W."/>
            <person name="Zhang S."/>
            <person name="Song L."/>
            <person name="Sun Q."/>
            <person name="Zhang H."/>
            <person name="Xiang H."/>
            <person name="Dong X."/>
        </authorList>
    </citation>
    <scope>NUCLEOTIDE SEQUENCE</scope>
    <source>
        <strain evidence="1">LLY</strain>
    </source>
</reference>
<protein>
    <submittedName>
        <fullName evidence="1">Uncharacterized protein</fullName>
    </submittedName>
</protein>
<accession>A0A9E4ZEX4</accession>
<proteinExistence type="predicted"/>
<evidence type="ECO:0000313" key="1">
    <source>
        <dbReference type="EMBL" id="MCM1986826.1"/>
    </source>
</evidence>
<dbReference type="Proteomes" id="UP001056766">
    <property type="component" value="Unassembled WGS sequence"/>
</dbReference>
<sequence>MFDSTARSSTLAAEQMDAVPGHQLSYRSFYSYHTIQYITNLLLVGTATKRRSALSVMVAPFLPRTLQGIKGEQLSGAQIEV</sequence>
<keyword evidence="2" id="KW-1185">Reference proteome</keyword>
<dbReference type="EMBL" id="JAGSOI010000025">
    <property type="protein sequence ID" value="MCM1986826.1"/>
    <property type="molecule type" value="Genomic_DNA"/>
</dbReference>
<gene>
    <name evidence="1" type="ORF">KDK67_07430</name>
</gene>
<dbReference type="RefSeq" id="WP_250868180.1">
    <property type="nucleotide sequence ID" value="NZ_JAGSOI010000025.1"/>
</dbReference>
<comment type="caution">
    <text evidence="1">The sequence shown here is derived from an EMBL/GenBank/DDBJ whole genome shotgun (WGS) entry which is preliminary data.</text>
</comment>
<dbReference type="AlphaFoldDB" id="A0A9E4ZEX4"/>
<name>A0A9E4ZEX4_9EURY</name>
<reference evidence="1" key="2">
    <citation type="submission" date="2021-04" db="EMBL/GenBank/DDBJ databases">
        <authorList>
            <person name="Dong X."/>
        </authorList>
    </citation>
    <scope>NUCLEOTIDE SEQUENCE</scope>
    <source>
        <strain evidence="1">LLY</strain>
    </source>
</reference>
<organism evidence="1 2">
    <name type="scientific">Methanococcoides seepicolus</name>
    <dbReference type="NCBI Taxonomy" id="2828780"/>
    <lineage>
        <taxon>Archaea</taxon>
        <taxon>Methanobacteriati</taxon>
        <taxon>Methanobacteriota</taxon>
        <taxon>Stenosarchaea group</taxon>
        <taxon>Methanomicrobia</taxon>
        <taxon>Methanosarcinales</taxon>
        <taxon>Methanosarcinaceae</taxon>
        <taxon>Methanococcoides</taxon>
    </lineage>
</organism>